<dbReference type="SUPFAM" id="SSF52540">
    <property type="entry name" value="P-loop containing nucleoside triphosphate hydrolases"/>
    <property type="match status" value="1"/>
</dbReference>
<dbReference type="InterPro" id="IPR045055">
    <property type="entry name" value="DNA2/NAM7-like"/>
</dbReference>
<dbReference type="Proteomes" id="UP000231932">
    <property type="component" value="Chromosome"/>
</dbReference>
<dbReference type="KEGG" id="kyr:CVV65_13730"/>
<dbReference type="OrthoDB" id="9757917at2"/>
<dbReference type="InterPro" id="IPR027417">
    <property type="entry name" value="P-loop_NTPase"/>
</dbReference>
<dbReference type="PANTHER" id="PTHR10887:SF530">
    <property type="entry name" value="SUPERFAMILY I DNA HELICASES"/>
    <property type="match status" value="1"/>
</dbReference>
<dbReference type="Gene3D" id="3.40.50.300">
    <property type="entry name" value="P-loop containing nucleotide triphosphate hydrolases"/>
    <property type="match status" value="1"/>
</dbReference>
<reference evidence="3" key="1">
    <citation type="submission" date="2017-11" db="EMBL/GenBank/DDBJ databases">
        <title>Complete Genome Sequence of Kyrpidia sp. Strain EA-1, a thermophilic, hydrogen-oxidizing Bacterium, isolated from the Azores.</title>
        <authorList>
            <person name="Reiner J.E."/>
            <person name="Lapp C.J."/>
            <person name="Bunk B."/>
            <person name="Gescher J."/>
        </authorList>
    </citation>
    <scope>NUCLEOTIDE SEQUENCE [LARGE SCALE GENOMIC DNA]</scope>
    <source>
        <strain evidence="3">EA-1</strain>
    </source>
</reference>
<dbReference type="AlphaFoldDB" id="A0A2K8NBD8"/>
<evidence type="ECO:0000313" key="2">
    <source>
        <dbReference type="EMBL" id="ATY86613.1"/>
    </source>
</evidence>
<proteinExistence type="predicted"/>
<dbReference type="InterPro" id="IPR041677">
    <property type="entry name" value="DNA2/NAM7_AAA_11"/>
</dbReference>
<dbReference type="EMBL" id="CP024955">
    <property type="protein sequence ID" value="ATY86613.1"/>
    <property type="molecule type" value="Genomic_DNA"/>
</dbReference>
<keyword evidence="3" id="KW-1185">Reference proteome</keyword>
<accession>A0A2K8NBD8</accession>
<sequence length="233" mass="25794">MTPLQTRRPDCPKSCPPRAILLFRSVYTYRIIPQGSLEFLQKDGEGVPPSLILGRPLPSPSKKPNCSIGSAQFCWTCRRSRPGSSRRGIGRDPAAPPFDLVIFDEASQVPTCEAVGAMARGRNVIVVGDPNQLPPTSFFTSTNRDSEDKDLSEDLESVLDDCLAIGMPQGFLLWHYRSRREGLISFSNRHYYDNKLLTFPSPDELVPSVKRVHVALGELSGLATDCGCDWTKL</sequence>
<evidence type="ECO:0000313" key="3">
    <source>
        <dbReference type="Proteomes" id="UP000231932"/>
    </source>
</evidence>
<gene>
    <name evidence="2" type="ORF">CVV65_13730</name>
</gene>
<evidence type="ECO:0000259" key="1">
    <source>
        <dbReference type="Pfam" id="PF13086"/>
    </source>
</evidence>
<feature type="domain" description="DNA2/NAM7 helicase helicase" evidence="1">
    <location>
        <begin position="97"/>
        <end position="137"/>
    </location>
</feature>
<name>A0A2K8NBD8_9BACL</name>
<protein>
    <recommendedName>
        <fullName evidence="1">DNA2/NAM7 helicase helicase domain-containing protein</fullName>
    </recommendedName>
</protein>
<organism evidence="2 3">
    <name type="scientific">Kyrpidia spormannii</name>
    <dbReference type="NCBI Taxonomy" id="2055160"/>
    <lineage>
        <taxon>Bacteria</taxon>
        <taxon>Bacillati</taxon>
        <taxon>Bacillota</taxon>
        <taxon>Bacilli</taxon>
        <taxon>Bacillales</taxon>
        <taxon>Alicyclobacillaceae</taxon>
        <taxon>Kyrpidia</taxon>
    </lineage>
</organism>
<dbReference type="GO" id="GO:0004386">
    <property type="term" value="F:helicase activity"/>
    <property type="evidence" value="ECO:0007669"/>
    <property type="project" value="InterPro"/>
</dbReference>
<dbReference type="PANTHER" id="PTHR10887">
    <property type="entry name" value="DNA2/NAM7 HELICASE FAMILY"/>
    <property type="match status" value="1"/>
</dbReference>
<dbReference type="CDD" id="cd17934">
    <property type="entry name" value="DEXXQc_Upf1-like"/>
    <property type="match status" value="1"/>
</dbReference>
<dbReference type="Pfam" id="PF13086">
    <property type="entry name" value="AAA_11"/>
    <property type="match status" value="1"/>
</dbReference>